<dbReference type="Gene3D" id="1.10.287.1490">
    <property type="match status" value="1"/>
</dbReference>
<keyword evidence="1" id="KW-0175">Coiled coil</keyword>
<dbReference type="InterPro" id="IPR003743">
    <property type="entry name" value="Zf-RING_7"/>
</dbReference>
<dbReference type="EMBL" id="QKZV01000002">
    <property type="protein sequence ID" value="PZX64552.1"/>
    <property type="molecule type" value="Genomic_DNA"/>
</dbReference>
<reference evidence="3 4" key="1">
    <citation type="submission" date="2018-06" db="EMBL/GenBank/DDBJ databases">
        <title>Genomic Encyclopedia of Archaeal and Bacterial Type Strains, Phase II (KMG-II): from individual species to whole genera.</title>
        <authorList>
            <person name="Goeker M."/>
        </authorList>
    </citation>
    <scope>NUCLEOTIDE SEQUENCE [LARGE SCALE GENOMIC DNA]</scope>
    <source>
        <strain evidence="3 4">DSM 23241</strain>
    </source>
</reference>
<feature type="coiled-coil region" evidence="1">
    <location>
        <begin position="56"/>
        <end position="159"/>
    </location>
</feature>
<dbReference type="AlphaFoldDB" id="A0A2W7TN00"/>
<protein>
    <recommendedName>
        <fullName evidence="2">C4-type zinc ribbon domain-containing protein</fullName>
    </recommendedName>
</protein>
<dbReference type="PANTHER" id="PTHR39082:SF1">
    <property type="entry name" value="SCAVENGER RECEPTOR CLASS A MEMBER 3"/>
    <property type="match status" value="1"/>
</dbReference>
<gene>
    <name evidence="3" type="ORF">LX80_00748</name>
</gene>
<comment type="caution">
    <text evidence="3">The sequence shown here is derived from an EMBL/GenBank/DDBJ whole genome shotgun (WGS) entry which is preliminary data.</text>
</comment>
<dbReference type="PANTHER" id="PTHR39082">
    <property type="entry name" value="PHOSPHOLIPASE C-BETA-2-RELATED"/>
    <property type="match status" value="1"/>
</dbReference>
<evidence type="ECO:0000256" key="1">
    <source>
        <dbReference type="SAM" id="Coils"/>
    </source>
</evidence>
<evidence type="ECO:0000313" key="3">
    <source>
        <dbReference type="EMBL" id="PZX64552.1"/>
    </source>
</evidence>
<keyword evidence="4" id="KW-1185">Reference proteome</keyword>
<dbReference type="Proteomes" id="UP000249720">
    <property type="component" value="Unassembled WGS sequence"/>
</dbReference>
<dbReference type="Pfam" id="PF02591">
    <property type="entry name" value="Zn_ribbon_9"/>
    <property type="match status" value="1"/>
</dbReference>
<feature type="domain" description="C4-type zinc ribbon" evidence="2">
    <location>
        <begin position="223"/>
        <end position="255"/>
    </location>
</feature>
<sequence>MQPVTKKSKHKNTIYNMATAKEFSVEEKLVGLIKLQKIDSQLDEFRILKGELPIEVSDLEDEIAGILSRKNRIEEEINGISEFIDQKKQAIAESEALIKKYEKQSDNVKNSREFEAISKEIEMQQLEIKLCEKNIRDANEELAGKVKQLEAAKKQIATKESILTVKKSELEKIIAETEKEEQHFKHLSDEARKGIDERLLYSYDRIRNSYRNGLAVVPIERDACGGCYNAIPPQRQSEIRMHKKVIVCENCGRILVDADLNDSVTVK</sequence>
<proteinExistence type="predicted"/>
<organism evidence="3 4">
    <name type="scientific">Hydrotalea sandarakina</name>
    <dbReference type="NCBI Taxonomy" id="1004304"/>
    <lineage>
        <taxon>Bacteria</taxon>
        <taxon>Pseudomonadati</taxon>
        <taxon>Bacteroidota</taxon>
        <taxon>Chitinophagia</taxon>
        <taxon>Chitinophagales</taxon>
        <taxon>Chitinophagaceae</taxon>
        <taxon>Hydrotalea</taxon>
    </lineage>
</organism>
<evidence type="ECO:0000313" key="4">
    <source>
        <dbReference type="Proteomes" id="UP000249720"/>
    </source>
</evidence>
<dbReference type="InterPro" id="IPR052376">
    <property type="entry name" value="Oxidative_Scav/Glycosyltrans"/>
</dbReference>
<accession>A0A2W7TN00</accession>
<evidence type="ECO:0000259" key="2">
    <source>
        <dbReference type="Pfam" id="PF02591"/>
    </source>
</evidence>
<name>A0A2W7TN00_9BACT</name>